<proteinExistence type="predicted"/>
<evidence type="ECO:0000256" key="3">
    <source>
        <dbReference type="PROSITE-ProRule" id="PRU00169"/>
    </source>
</evidence>
<dbReference type="FunFam" id="3.30.565.10:FF:000010">
    <property type="entry name" value="Sensor histidine kinase RcsC"/>
    <property type="match status" value="1"/>
</dbReference>
<dbReference type="InterPro" id="IPR011006">
    <property type="entry name" value="CheY-like_superfamily"/>
</dbReference>
<keyword evidence="8" id="KW-1185">Reference proteome</keyword>
<organism evidence="7 8">
    <name type="scientific">Acaulospora morrowiae</name>
    <dbReference type="NCBI Taxonomy" id="94023"/>
    <lineage>
        <taxon>Eukaryota</taxon>
        <taxon>Fungi</taxon>
        <taxon>Fungi incertae sedis</taxon>
        <taxon>Mucoromycota</taxon>
        <taxon>Glomeromycotina</taxon>
        <taxon>Glomeromycetes</taxon>
        <taxon>Diversisporales</taxon>
        <taxon>Acaulosporaceae</taxon>
        <taxon>Acaulospora</taxon>
    </lineage>
</organism>
<dbReference type="SMART" id="SM00387">
    <property type="entry name" value="HATPase_c"/>
    <property type="match status" value="1"/>
</dbReference>
<dbReference type="InterPro" id="IPR003594">
    <property type="entry name" value="HATPase_dom"/>
</dbReference>
<dbReference type="InterPro" id="IPR036890">
    <property type="entry name" value="HATPase_C_sf"/>
</dbReference>
<dbReference type="PROSITE" id="PS50110">
    <property type="entry name" value="RESPONSE_REGULATORY"/>
    <property type="match status" value="2"/>
</dbReference>
<dbReference type="GO" id="GO:0000155">
    <property type="term" value="F:phosphorelay sensor kinase activity"/>
    <property type="evidence" value="ECO:0007669"/>
    <property type="project" value="InterPro"/>
</dbReference>
<comment type="caution">
    <text evidence="7">The sequence shown here is derived from an EMBL/GenBank/DDBJ whole genome shotgun (WGS) entry which is preliminary data.</text>
</comment>
<dbReference type="Gene3D" id="1.10.287.130">
    <property type="match status" value="1"/>
</dbReference>
<dbReference type="PANTHER" id="PTHR45339:SF1">
    <property type="entry name" value="HYBRID SIGNAL TRANSDUCTION HISTIDINE KINASE J"/>
    <property type="match status" value="1"/>
</dbReference>
<dbReference type="InterPro" id="IPR001789">
    <property type="entry name" value="Sig_transdc_resp-reg_receiver"/>
</dbReference>
<keyword evidence="1 3" id="KW-0597">Phosphoprotein</keyword>
<dbReference type="Gene3D" id="3.40.50.2300">
    <property type="match status" value="1"/>
</dbReference>
<dbReference type="CDD" id="cd17546">
    <property type="entry name" value="REC_hyHK_CKI1_RcsC-like"/>
    <property type="match status" value="1"/>
</dbReference>
<evidence type="ECO:0000256" key="1">
    <source>
        <dbReference type="ARBA" id="ARBA00022553"/>
    </source>
</evidence>
<comment type="caution">
    <text evidence="3">Lacks conserved residue(s) required for the propagation of feature annotation.</text>
</comment>
<dbReference type="InterPro" id="IPR036097">
    <property type="entry name" value="HisK_dim/P_sf"/>
</dbReference>
<accession>A0A9N9CFY0</accession>
<protein>
    <submittedName>
        <fullName evidence="7">4607_t:CDS:1</fullName>
    </submittedName>
</protein>
<dbReference type="OrthoDB" id="5378913at2759"/>
<dbReference type="SUPFAM" id="SSF47384">
    <property type="entry name" value="Homodimeric domain of signal transducing histidine kinase"/>
    <property type="match status" value="1"/>
</dbReference>
<dbReference type="InterPro" id="IPR003661">
    <property type="entry name" value="HisK_dim/P_dom"/>
</dbReference>
<dbReference type="PRINTS" id="PR00344">
    <property type="entry name" value="BCTRLSENSOR"/>
</dbReference>
<evidence type="ECO:0000259" key="6">
    <source>
        <dbReference type="PROSITE" id="PS50110"/>
    </source>
</evidence>
<dbReference type="SMART" id="SM00448">
    <property type="entry name" value="REC"/>
    <property type="match status" value="1"/>
</dbReference>
<dbReference type="Gene3D" id="3.30.565.10">
    <property type="entry name" value="Histidine kinase-like ATPase, C-terminal domain"/>
    <property type="match status" value="1"/>
</dbReference>
<dbReference type="Pfam" id="PF02518">
    <property type="entry name" value="HATPase_c"/>
    <property type="match status" value="1"/>
</dbReference>
<sequence>LRTPLGAIIGVLSAFEDTPLTKDQKEMVHIMTRASDVVLSVVNNILDAAKLEAQKITLLNRTFDLLQVVEETLYILGEKAGNKQIELVLRYDHKTLPKYVKSDPDRLQQVLINLLSNSVKFTETGEVVLRISMASSNKSAIEENIVEKDTLFVEIIDTGIGIDSKFIKHIWESFAQADSSMTRRHDGTGLGLSICRHLVTINGGELGVTSELRKGSRFWFTWNVELLQTQPNANIQPSLSLSSTLRSERILVIDPVNTTRNTLVEFIEDHVKRVDAFDTAEKGVASAEMWKEQRNEVYDLVFFNIVEGNVEDVIKATKELKRISGEYRLCIVLMVFWSVRGRTLGREIMNEVGGQITTIYKPIMQNRVLECLYNNKSMTNEVYDFNVVKSLTDLKVEKYYHHNRPSAHINRSKDLSLKSNENTDKLKGIGEINNGESNQERTETLKRPTLKRMSSGADEISSEDDHTSKSRTRPTSKSKCVLCVEDNPINLKVIQHQLTKLGYRSLSATNGQEAVNLINNFVNHSNEGDPSSSSPNLPSDCREKISLVLMDCAMPVMSGYEASKAIREMESPISQVPIIALTASAIEGSKEKCLESGMNDFMTKPLKMSQLKEMLNKWLCD</sequence>
<dbReference type="SMART" id="SM00388">
    <property type="entry name" value="HisKA"/>
    <property type="match status" value="1"/>
</dbReference>
<dbReference type="PANTHER" id="PTHR45339">
    <property type="entry name" value="HYBRID SIGNAL TRANSDUCTION HISTIDINE KINASE J"/>
    <property type="match status" value="1"/>
</dbReference>
<dbReference type="InterPro" id="IPR005467">
    <property type="entry name" value="His_kinase_dom"/>
</dbReference>
<dbReference type="CDD" id="cd16922">
    <property type="entry name" value="HATPase_EvgS-ArcB-TorS-like"/>
    <property type="match status" value="1"/>
</dbReference>
<dbReference type="Proteomes" id="UP000789342">
    <property type="component" value="Unassembled WGS sequence"/>
</dbReference>
<dbReference type="SUPFAM" id="SSF52172">
    <property type="entry name" value="CheY-like"/>
    <property type="match status" value="1"/>
</dbReference>
<feature type="non-terminal residue" evidence="7">
    <location>
        <position position="621"/>
    </location>
</feature>
<feature type="domain" description="Response regulatory" evidence="6">
    <location>
        <begin position="249"/>
        <end position="376"/>
    </location>
</feature>
<keyword evidence="2" id="KW-0902">Two-component regulatory system</keyword>
<dbReference type="Pfam" id="PF00072">
    <property type="entry name" value="Response_reg"/>
    <property type="match status" value="1"/>
</dbReference>
<dbReference type="InterPro" id="IPR004358">
    <property type="entry name" value="Sig_transdc_His_kin-like_C"/>
</dbReference>
<reference evidence="7" key="1">
    <citation type="submission" date="2021-06" db="EMBL/GenBank/DDBJ databases">
        <authorList>
            <person name="Kallberg Y."/>
            <person name="Tangrot J."/>
            <person name="Rosling A."/>
        </authorList>
    </citation>
    <scope>NUCLEOTIDE SEQUENCE</scope>
    <source>
        <strain evidence="7">CL551</strain>
    </source>
</reference>
<evidence type="ECO:0000256" key="4">
    <source>
        <dbReference type="SAM" id="MobiDB-lite"/>
    </source>
</evidence>
<dbReference type="CDD" id="cd00082">
    <property type="entry name" value="HisKA"/>
    <property type="match status" value="1"/>
</dbReference>
<feature type="domain" description="Histidine kinase" evidence="5">
    <location>
        <begin position="1"/>
        <end position="226"/>
    </location>
</feature>
<feature type="domain" description="Response regulatory" evidence="6">
    <location>
        <begin position="480"/>
        <end position="619"/>
    </location>
</feature>
<gene>
    <name evidence="7" type="ORF">AMORRO_LOCUS7695</name>
</gene>
<feature type="region of interest" description="Disordered" evidence="4">
    <location>
        <begin position="425"/>
        <end position="477"/>
    </location>
</feature>
<dbReference type="SUPFAM" id="SSF55874">
    <property type="entry name" value="ATPase domain of HSP90 chaperone/DNA topoisomerase II/histidine kinase"/>
    <property type="match status" value="1"/>
</dbReference>
<dbReference type="EMBL" id="CAJVPV010006001">
    <property type="protein sequence ID" value="CAG8598945.1"/>
    <property type="molecule type" value="Genomic_DNA"/>
</dbReference>
<dbReference type="AlphaFoldDB" id="A0A9N9CFY0"/>
<feature type="modified residue" description="4-aspartylphosphate" evidence="3">
    <location>
        <position position="551"/>
    </location>
</feature>
<evidence type="ECO:0000313" key="7">
    <source>
        <dbReference type="EMBL" id="CAG8598945.1"/>
    </source>
</evidence>
<dbReference type="PROSITE" id="PS50109">
    <property type="entry name" value="HIS_KIN"/>
    <property type="match status" value="1"/>
</dbReference>
<dbReference type="Pfam" id="PF00512">
    <property type="entry name" value="HisKA"/>
    <property type="match status" value="1"/>
</dbReference>
<evidence type="ECO:0000313" key="8">
    <source>
        <dbReference type="Proteomes" id="UP000789342"/>
    </source>
</evidence>
<name>A0A9N9CFY0_9GLOM</name>
<evidence type="ECO:0000259" key="5">
    <source>
        <dbReference type="PROSITE" id="PS50109"/>
    </source>
</evidence>
<evidence type="ECO:0000256" key="2">
    <source>
        <dbReference type="ARBA" id="ARBA00023012"/>
    </source>
</evidence>